<evidence type="ECO:0000313" key="2">
    <source>
        <dbReference type="EMBL" id="KAL0639950.1"/>
    </source>
</evidence>
<name>A0ABR3GVH1_9PEZI</name>
<feature type="region of interest" description="Disordered" evidence="1">
    <location>
        <begin position="150"/>
        <end position="169"/>
    </location>
</feature>
<protein>
    <submittedName>
        <fullName evidence="2">Uncharacterized protein</fullName>
    </submittedName>
</protein>
<evidence type="ECO:0000256" key="1">
    <source>
        <dbReference type="SAM" id="MobiDB-lite"/>
    </source>
</evidence>
<gene>
    <name evidence="2" type="ORF">Q9L58_001042</name>
</gene>
<keyword evidence="3" id="KW-1185">Reference proteome</keyword>
<proteinExistence type="predicted"/>
<sequence length="169" mass="19266">MILLPPAPTPHSPSEFDTKAVEAEYERLVALYDEMVVSETTEEHHSKPRPHKPLRALRLRQEQLGVYKRAEEHRLWEAEAYMRLVDENRADIGANMLRGWVAAGRPRVEVTESMRHRQRGEVDLLSARFGVYHGWAGNKYGLPGRQSEIIPPPAPDGQAAVKPRGWTGW</sequence>
<accession>A0ABR3GVH1</accession>
<dbReference type="Proteomes" id="UP001447188">
    <property type="component" value="Unassembled WGS sequence"/>
</dbReference>
<comment type="caution">
    <text evidence="2">The sequence shown here is derived from an EMBL/GenBank/DDBJ whole genome shotgun (WGS) entry which is preliminary data.</text>
</comment>
<evidence type="ECO:0000313" key="3">
    <source>
        <dbReference type="Proteomes" id="UP001447188"/>
    </source>
</evidence>
<organism evidence="2 3">
    <name type="scientific">Discina gigas</name>
    <dbReference type="NCBI Taxonomy" id="1032678"/>
    <lineage>
        <taxon>Eukaryota</taxon>
        <taxon>Fungi</taxon>
        <taxon>Dikarya</taxon>
        <taxon>Ascomycota</taxon>
        <taxon>Pezizomycotina</taxon>
        <taxon>Pezizomycetes</taxon>
        <taxon>Pezizales</taxon>
        <taxon>Discinaceae</taxon>
        <taxon>Discina</taxon>
    </lineage>
</organism>
<reference evidence="2 3" key="1">
    <citation type="submission" date="2024-02" db="EMBL/GenBank/DDBJ databases">
        <title>Discinaceae phylogenomics.</title>
        <authorList>
            <person name="Dirks A.C."/>
            <person name="James T.Y."/>
        </authorList>
    </citation>
    <scope>NUCLEOTIDE SEQUENCE [LARGE SCALE GENOMIC DNA]</scope>
    <source>
        <strain evidence="2 3">ACD0624</strain>
    </source>
</reference>
<dbReference type="EMBL" id="JBBBZM010000007">
    <property type="protein sequence ID" value="KAL0639950.1"/>
    <property type="molecule type" value="Genomic_DNA"/>
</dbReference>